<dbReference type="GO" id="GO:0015074">
    <property type="term" value="P:DNA integration"/>
    <property type="evidence" value="ECO:0007669"/>
    <property type="project" value="InterPro"/>
</dbReference>
<dbReference type="PANTHER" id="PTHR11439">
    <property type="entry name" value="GAG-POL-RELATED RETROTRANSPOSON"/>
    <property type="match status" value="1"/>
</dbReference>
<dbReference type="Pfam" id="PF25597">
    <property type="entry name" value="SH3_retrovirus"/>
    <property type="match status" value="1"/>
</dbReference>
<dbReference type="PANTHER" id="PTHR11439:SF489">
    <property type="entry name" value="RNA-DIRECTED DNA POLYMERASE"/>
    <property type="match status" value="1"/>
</dbReference>
<dbReference type="Pfam" id="PF00665">
    <property type="entry name" value="rve"/>
    <property type="match status" value="1"/>
</dbReference>
<dbReference type="InterPro" id="IPR001584">
    <property type="entry name" value="Integrase_cat-core"/>
</dbReference>
<feature type="region of interest" description="Disordered" evidence="1">
    <location>
        <begin position="785"/>
        <end position="940"/>
    </location>
</feature>
<dbReference type="Pfam" id="PF22936">
    <property type="entry name" value="Pol_BBD"/>
    <property type="match status" value="1"/>
</dbReference>
<accession>A0A8T1Y145</accession>
<sequence length="1479" mass="164953">MSNTNNEVNLIAIASNSVLHVNMSNVTKLTGTNYMMWNQQVHALLDGYGLAGHLDGSVAVPPATITVANEVTQNPAFIRYHRQDKLIYSGLIGAISVTVQPVVSRAITASQIWEKLAGTYAKPSRGHIKQLKTQIKNYNKGSKTIDEYMQGLITRFDQLAVLGKPFDHEDQVELILAGLSDDYKPVIDQIESKDNPPSLTEVHERLLNQEAKLLATTDKLSLALPASANVAQQRHQSNHNKGNYNSNNKRQYQGSYGSSSSQQPQQQFNNAQENRPFKPYLGKCQICNTQGHSARRCPQFQSRGAPQQMSSPFTPWQPRANLAVASPYSANNWLLDSGATHHITSDLNNLALHQPYTGGDDVMIADGSTIPITHTGSASLLTKSRTLDLNKVLYVPNIHKNLISVYRLCNANRVSVEFFPASFQVKDLNTGVPLLQGKTKDELYEWPIASSQAVSLFASPCSKATHSSWHSRLGHPSSAILNSIISNYSLSVLNPSNKLSSCSDCLINKSHKVPFSNSTIFSTRPLEYVFSDVWSSPIISLDNFRYYVIFVDHYTRYTWLYPLKQKSQVKNTFITFKNLVENRFQTRIGTFYSDNGGEFIALREYFSQNGISHLTSPPHTPEHNGVSERKHRHIVETGLTLMSHASIPKTYWPYAFAVAVYLINRLPTPLLQLQSPFQKLFGMPPNYDKLRIFGCACYPWLRPYNQHKLEDKSRQCVFLGYSLSQSAYLCLHISTGRIYTSRHVQFDEQHFPFSALHSGVTSAREEIQESSPQWPSHTTLSVPISVLPAPPCSSPHRDNSPAPPSPPVQSRNSQVFSPTQSSSSSSTSSPSSPEPTAPSQNGPQPTAQQHQTQTHTNPTQQINHQISPEQNSPEQISPNQNSPHQTNSNQNSPNQTSPINSTQTQSTSSTPTTHDSTISSSPSMVSPSPEPIAPPPSNIHPMATRAKARIVKPNTKYLLATSLAADSEPRTAIQALKDERWRKAMGSEINAQLGNHTWDLVPPPPPSVTIVGCRWIFTKKFNSDGSINRYKARLVAKGYNQRPGLDYAETFSPVIKSTSIRIVLGLAVDRSWPIRQLDVNNAFLQGTLTDEVYMSQPPGFVDKDRPNYVCRLRKALYGLKQAPRAWYVELRNYLLTVGFVNSVSDTSLFILQHGKSIIYMLVYVDDILITGNDTALLQRTLDALAQRFSVKEHEELHYFLGIEAKRVPQGLHLSQRRYILDLLAQTNMLTAKPVTTPMASSPKLSLHSGTKLPDPTEYRRIVGSLQYLAFTRPDLSYSVNRLSQFMHIPTTEHWQALKRVLRYLAGTPDHGIFLKKGNTLSLHAYSDADWAGDTDDYVSTNGYIVYLGNHPISWSSKKQKGVVRSSTEAEYRSVANTSAELQWVSSLLVELGIRLPQQPVIYCDNVGATYLCANPVFHSRMKHIALDYHFVRNQVQSGALRVVHVSTHDQLADTLTKPLSRTAFQNFSSKIGVTRVPPS</sequence>
<feature type="compositionally biased region" description="Low complexity" evidence="1">
    <location>
        <begin position="837"/>
        <end position="865"/>
    </location>
</feature>
<dbReference type="InterPro" id="IPR057670">
    <property type="entry name" value="SH3_retrovirus"/>
</dbReference>
<gene>
    <name evidence="3" type="ORF">ISN45_Aa07g009910</name>
</gene>
<dbReference type="CDD" id="cd09272">
    <property type="entry name" value="RNase_HI_RT_Ty1"/>
    <property type="match status" value="1"/>
</dbReference>
<dbReference type="InterPro" id="IPR054722">
    <property type="entry name" value="PolX-like_BBD"/>
</dbReference>
<evidence type="ECO:0000313" key="4">
    <source>
        <dbReference type="Proteomes" id="UP000694240"/>
    </source>
</evidence>
<dbReference type="EMBL" id="JAEFBK010000012">
    <property type="protein sequence ID" value="KAG7540835.1"/>
    <property type="molecule type" value="Genomic_DNA"/>
</dbReference>
<proteinExistence type="predicted"/>
<feature type="compositionally biased region" description="Low complexity" evidence="1">
    <location>
        <begin position="239"/>
        <end position="267"/>
    </location>
</feature>
<dbReference type="InterPro" id="IPR025724">
    <property type="entry name" value="GAG-pre-integrase_dom"/>
</dbReference>
<protein>
    <submittedName>
        <fullName evidence="3">Ribonuclease H-like superfamily</fullName>
    </submittedName>
</protein>
<comment type="caution">
    <text evidence="3">The sequence shown here is derived from an EMBL/GenBank/DDBJ whole genome shotgun (WGS) entry which is preliminary data.</text>
</comment>
<dbReference type="Pfam" id="PF07727">
    <property type="entry name" value="RVT_2"/>
    <property type="match status" value="1"/>
</dbReference>
<feature type="compositionally biased region" description="Pro residues" evidence="1">
    <location>
        <begin position="928"/>
        <end position="938"/>
    </location>
</feature>
<feature type="compositionally biased region" description="Low complexity" evidence="1">
    <location>
        <begin position="877"/>
        <end position="927"/>
    </location>
</feature>
<dbReference type="Pfam" id="PF13976">
    <property type="entry name" value="gag_pre-integrs"/>
    <property type="match status" value="1"/>
</dbReference>
<feature type="compositionally biased region" description="Polar residues" evidence="1">
    <location>
        <begin position="866"/>
        <end position="876"/>
    </location>
</feature>
<reference evidence="3 4" key="1">
    <citation type="submission" date="2020-12" db="EMBL/GenBank/DDBJ databases">
        <title>Concerted genomic and epigenomic changes stabilize Arabidopsis allopolyploids.</title>
        <authorList>
            <person name="Chen Z."/>
        </authorList>
    </citation>
    <scope>NUCLEOTIDE SEQUENCE [LARGE SCALE GENOMIC DNA]</scope>
    <source>
        <strain evidence="3">Allo738</strain>
        <tissue evidence="3">Leaf</tissue>
    </source>
</reference>
<name>A0A8T1Y145_9BRAS</name>
<dbReference type="PROSITE" id="PS50994">
    <property type="entry name" value="INTEGRASE"/>
    <property type="match status" value="1"/>
</dbReference>
<organism evidence="3 4">
    <name type="scientific">Arabidopsis thaliana x Arabidopsis arenosa</name>
    <dbReference type="NCBI Taxonomy" id="1240361"/>
    <lineage>
        <taxon>Eukaryota</taxon>
        <taxon>Viridiplantae</taxon>
        <taxon>Streptophyta</taxon>
        <taxon>Embryophyta</taxon>
        <taxon>Tracheophyta</taxon>
        <taxon>Spermatophyta</taxon>
        <taxon>Magnoliopsida</taxon>
        <taxon>eudicotyledons</taxon>
        <taxon>Gunneridae</taxon>
        <taxon>Pentapetalae</taxon>
        <taxon>rosids</taxon>
        <taxon>malvids</taxon>
        <taxon>Brassicales</taxon>
        <taxon>Brassicaceae</taxon>
        <taxon>Camelineae</taxon>
        <taxon>Arabidopsis</taxon>
    </lineage>
</organism>
<dbReference type="Proteomes" id="UP000694240">
    <property type="component" value="Chromosome 12"/>
</dbReference>
<feature type="region of interest" description="Disordered" evidence="1">
    <location>
        <begin position="227"/>
        <end position="270"/>
    </location>
</feature>
<dbReference type="InterPro" id="IPR013103">
    <property type="entry name" value="RVT_2"/>
</dbReference>
<feature type="domain" description="Integrase catalytic" evidence="2">
    <location>
        <begin position="521"/>
        <end position="684"/>
    </location>
</feature>
<feature type="compositionally biased region" description="Low complexity" evidence="1">
    <location>
        <begin position="817"/>
        <end position="831"/>
    </location>
</feature>
<evidence type="ECO:0000256" key="1">
    <source>
        <dbReference type="SAM" id="MobiDB-lite"/>
    </source>
</evidence>
<keyword evidence="4" id="KW-1185">Reference proteome</keyword>
<evidence type="ECO:0000259" key="2">
    <source>
        <dbReference type="PROSITE" id="PS50994"/>
    </source>
</evidence>
<dbReference type="Pfam" id="PF14223">
    <property type="entry name" value="Retrotran_gag_2"/>
    <property type="match status" value="1"/>
</dbReference>
<evidence type="ECO:0000313" key="3">
    <source>
        <dbReference type="EMBL" id="KAG7540835.1"/>
    </source>
</evidence>